<name>A0A5S6Q7R1_TRIMR</name>
<feature type="region of interest" description="Disordered" evidence="1">
    <location>
        <begin position="49"/>
        <end position="75"/>
    </location>
</feature>
<accession>A0A5S6Q7R1</accession>
<evidence type="ECO:0000256" key="1">
    <source>
        <dbReference type="SAM" id="MobiDB-lite"/>
    </source>
</evidence>
<sequence>MSIRHTWIGEPRRCSSHVEASDTSFNRDRSSVVSRINYRCFDVDNYNNTTRKGATKMESAPNLIAKRSPVEHDNQ</sequence>
<protein>
    <submittedName>
        <fullName evidence="3">Uncharacterized protein</fullName>
    </submittedName>
</protein>
<proteinExistence type="predicted"/>
<organism evidence="2 3">
    <name type="scientific">Trichuris muris</name>
    <name type="common">Mouse whipworm</name>
    <dbReference type="NCBI Taxonomy" id="70415"/>
    <lineage>
        <taxon>Eukaryota</taxon>
        <taxon>Metazoa</taxon>
        <taxon>Ecdysozoa</taxon>
        <taxon>Nematoda</taxon>
        <taxon>Enoplea</taxon>
        <taxon>Dorylaimia</taxon>
        <taxon>Trichinellida</taxon>
        <taxon>Trichuridae</taxon>
        <taxon>Trichuris</taxon>
    </lineage>
</organism>
<reference evidence="3" key="1">
    <citation type="submission" date="2019-12" db="UniProtKB">
        <authorList>
            <consortium name="WormBaseParasite"/>
        </authorList>
    </citation>
    <scope>IDENTIFICATION</scope>
</reference>
<dbReference type="AlphaFoldDB" id="A0A5S6Q7R1"/>
<keyword evidence="2" id="KW-1185">Reference proteome</keyword>
<evidence type="ECO:0000313" key="2">
    <source>
        <dbReference type="Proteomes" id="UP000046395"/>
    </source>
</evidence>
<dbReference type="WBParaSite" id="TMUE_1000003160.1">
    <property type="protein sequence ID" value="TMUE_1000003160.1"/>
    <property type="gene ID" value="WBGene00298625"/>
</dbReference>
<dbReference type="Proteomes" id="UP000046395">
    <property type="component" value="Unassembled WGS sequence"/>
</dbReference>
<evidence type="ECO:0000313" key="3">
    <source>
        <dbReference type="WBParaSite" id="TMUE_1000003160.1"/>
    </source>
</evidence>